<accession>A0A3D8QJI9</accession>
<dbReference type="EMBL" id="PVWQ01000016">
    <property type="protein sequence ID" value="RDW61878.1"/>
    <property type="molecule type" value="Genomic_DNA"/>
</dbReference>
<comment type="caution">
    <text evidence="1">The sequence shown here is derived from an EMBL/GenBank/DDBJ whole genome shotgun (WGS) entry which is preliminary data.</text>
</comment>
<reference evidence="1 2" key="1">
    <citation type="journal article" date="2018" name="IMA Fungus">
        <title>IMA Genome-F 9: Draft genome sequence of Annulohypoxylon stygium, Aspergillus mulundensis, Berkeleyomyces basicola (syn. Thielaviopsis basicola), Ceratocystis smalleyi, two Cercospora beticola strains, Coleophoma cylindrospora, Fusarium fracticaudum, Phialophora cf. hyalina, and Morchella septimelata.</title>
        <authorList>
            <person name="Wingfield B.D."/>
            <person name="Bills G.F."/>
            <person name="Dong Y."/>
            <person name="Huang W."/>
            <person name="Nel W.J."/>
            <person name="Swalarsk-Parry B.S."/>
            <person name="Vaghefi N."/>
            <person name="Wilken P.M."/>
            <person name="An Z."/>
            <person name="de Beer Z.W."/>
            <person name="De Vos L."/>
            <person name="Chen L."/>
            <person name="Duong T.A."/>
            <person name="Gao Y."/>
            <person name="Hammerbacher A."/>
            <person name="Kikkert J.R."/>
            <person name="Li Y."/>
            <person name="Li H."/>
            <person name="Li K."/>
            <person name="Li Q."/>
            <person name="Liu X."/>
            <person name="Ma X."/>
            <person name="Naidoo K."/>
            <person name="Pethybridge S.J."/>
            <person name="Sun J."/>
            <person name="Steenkamp E.T."/>
            <person name="van der Nest M.A."/>
            <person name="van Wyk S."/>
            <person name="Wingfield M.J."/>
            <person name="Xiong C."/>
            <person name="Yue Q."/>
            <person name="Zhang X."/>
        </authorList>
    </citation>
    <scope>NUCLEOTIDE SEQUENCE [LARGE SCALE GENOMIC DNA]</scope>
    <source>
        <strain evidence="1 2">DSM 5745</strain>
    </source>
</reference>
<dbReference type="OrthoDB" id="1888931at2759"/>
<dbReference type="Proteomes" id="UP000256690">
    <property type="component" value="Unassembled WGS sequence"/>
</dbReference>
<organism evidence="1 2">
    <name type="scientific">Aspergillus mulundensis</name>
    <dbReference type="NCBI Taxonomy" id="1810919"/>
    <lineage>
        <taxon>Eukaryota</taxon>
        <taxon>Fungi</taxon>
        <taxon>Dikarya</taxon>
        <taxon>Ascomycota</taxon>
        <taxon>Pezizomycotina</taxon>
        <taxon>Eurotiomycetes</taxon>
        <taxon>Eurotiomycetidae</taxon>
        <taxon>Eurotiales</taxon>
        <taxon>Aspergillaceae</taxon>
        <taxon>Aspergillus</taxon>
        <taxon>Aspergillus subgen. Nidulantes</taxon>
    </lineage>
</organism>
<evidence type="ECO:0000313" key="1">
    <source>
        <dbReference type="EMBL" id="RDW61878.1"/>
    </source>
</evidence>
<dbReference type="InterPro" id="IPR036291">
    <property type="entry name" value="NAD(P)-bd_dom_sf"/>
</dbReference>
<proteinExistence type="predicted"/>
<dbReference type="Gene3D" id="3.40.50.720">
    <property type="entry name" value="NAD(P)-binding Rossmann-like Domain"/>
    <property type="match status" value="1"/>
</dbReference>
<dbReference type="AlphaFoldDB" id="A0A3D8QJI9"/>
<evidence type="ECO:0000313" key="2">
    <source>
        <dbReference type="Proteomes" id="UP000256690"/>
    </source>
</evidence>
<dbReference type="SUPFAM" id="SSF51735">
    <property type="entry name" value="NAD(P)-binding Rossmann-fold domains"/>
    <property type="match status" value="1"/>
</dbReference>
<gene>
    <name evidence="1" type="ORF">DSM5745_10550</name>
</gene>
<dbReference type="RefSeq" id="XP_026599009.1">
    <property type="nucleotide sequence ID" value="XM_026752566.1"/>
</dbReference>
<dbReference type="GeneID" id="38120920"/>
<protein>
    <submittedName>
        <fullName evidence="1">Uncharacterized protein</fullName>
    </submittedName>
</protein>
<keyword evidence="2" id="KW-1185">Reference proteome</keyword>
<sequence>MQMGLCLQSVPQACTAYIPVALSFNLSLLEFQKCETRTYLDVSGHFVHGNTESCASQPAVPSVRESTAMVAGTGAGIGIAVGLTDTGANVALWYGTNTKAFERAQRTAIKHGSYQVNITNAKILKQAIQQSVKDFNGRLDVFIAKNGIPWTPGSRLLMAS</sequence>
<name>A0A3D8QJI9_9EURO</name>
<dbReference type="STRING" id="1810919.A0A3D8QJI9"/>